<dbReference type="RefSeq" id="WP_245907512.1">
    <property type="nucleotide sequence ID" value="NZ_MWZD01000023.1"/>
</dbReference>
<feature type="domain" description="Immunity protein Imm33" evidence="1">
    <location>
        <begin position="15"/>
        <end position="93"/>
    </location>
</feature>
<dbReference type="InterPro" id="IPR018689">
    <property type="entry name" value="Imm33_dom"/>
</dbReference>
<evidence type="ECO:0000259" key="1">
    <source>
        <dbReference type="Pfam" id="PF09951"/>
    </source>
</evidence>
<evidence type="ECO:0000313" key="2">
    <source>
        <dbReference type="EMBL" id="PRI10091.1"/>
    </source>
</evidence>
<accession>A0A2S9QKG9</accession>
<comment type="caution">
    <text evidence="2">The sequence shown here is derived from an EMBL/GenBank/DDBJ whole genome shotgun (WGS) entry which is preliminary data.</text>
</comment>
<reference evidence="2 3" key="1">
    <citation type="journal article" date="2017" name="New Microbes New Infect">
        <title>Genome sequence of 'Leucobacter massiliensis' sp. nov. isolated from human pharynx after travel to the 2014 Hajj.</title>
        <authorList>
            <person name="Leangapichart T."/>
            <person name="Gautret P."/>
            <person name="Nguyen T.T."/>
            <person name="Armstrong N."/>
            <person name="Rolain J.M."/>
        </authorList>
    </citation>
    <scope>NUCLEOTIDE SEQUENCE [LARGE SCALE GENOMIC DNA]</scope>
    <source>
        <strain evidence="2 3">122RC15</strain>
    </source>
</reference>
<protein>
    <recommendedName>
        <fullName evidence="1">Immunity protein Imm33 domain-containing protein</fullName>
    </recommendedName>
</protein>
<name>A0A2S9QKG9_9MICO</name>
<proteinExistence type="predicted"/>
<sequence>MDGKRTEFVTDAGGVIVSRRIMSGESPLKWAFRETPTNPADNGWRFFAEGDDDAFINTPGNLEVVDFNTVAAVEPAIIGISLFPVGSDLQLVREADGRLVFYDNETGRPVPL</sequence>
<keyword evidence="3" id="KW-1185">Reference proteome</keyword>
<dbReference type="Pfam" id="PF09951">
    <property type="entry name" value="Imm33"/>
    <property type="match status" value="1"/>
</dbReference>
<dbReference type="Proteomes" id="UP000238650">
    <property type="component" value="Unassembled WGS sequence"/>
</dbReference>
<evidence type="ECO:0000313" key="3">
    <source>
        <dbReference type="Proteomes" id="UP000238650"/>
    </source>
</evidence>
<dbReference type="EMBL" id="MWZD01000023">
    <property type="protein sequence ID" value="PRI10091.1"/>
    <property type="molecule type" value="Genomic_DNA"/>
</dbReference>
<gene>
    <name evidence="2" type="ORF">B4915_13210</name>
</gene>
<dbReference type="AlphaFoldDB" id="A0A2S9QKG9"/>
<organism evidence="2 3">
    <name type="scientific">Leucobacter massiliensis</name>
    <dbReference type="NCBI Taxonomy" id="1686285"/>
    <lineage>
        <taxon>Bacteria</taxon>
        <taxon>Bacillati</taxon>
        <taxon>Actinomycetota</taxon>
        <taxon>Actinomycetes</taxon>
        <taxon>Micrococcales</taxon>
        <taxon>Microbacteriaceae</taxon>
        <taxon>Leucobacter</taxon>
    </lineage>
</organism>